<keyword evidence="3" id="KW-1185">Reference proteome</keyword>
<feature type="region of interest" description="Disordered" evidence="1">
    <location>
        <begin position="141"/>
        <end position="196"/>
    </location>
</feature>
<dbReference type="STRING" id="1391654.AKJ09_11326"/>
<gene>
    <name evidence="2" type="ORF">AKJ09_11326</name>
</gene>
<dbReference type="AlphaFoldDB" id="A0A0K1QG12"/>
<dbReference type="Proteomes" id="UP000064967">
    <property type="component" value="Chromosome"/>
</dbReference>
<evidence type="ECO:0000313" key="3">
    <source>
        <dbReference type="Proteomes" id="UP000064967"/>
    </source>
</evidence>
<sequence length="604" mass="64222">MQTRQVPSGSKRSVRSLGFALSLGLALAFGVTTPKVVFAQNAKVEAAAKALQKKAMEEDYLTTEFAKAQDKLDKAIKECGTDKCSAPVRAQLRRDLGVVQIGGQLDREKGIQNFVEALKLDPSTALDPDLKTKELDSAFAEAKKRAAGGAPSAPPATPTHGGGAATGGATGAATGTTEGQPQGDFTHTPAPEQQYRTPIPVYAEYAGEEQLVKVIVRYKGFGMTEWKAYELKKTGEKGWGGLLPCGDVQQGVTQYYIQGFNAENDPVATGGDRARPYKVPVKREKVANPPHLPGEAPPTQCQDTGDCPPDFPGCKKAAGIGGTKETTQEFIGKGGGEFCEEDSECHSGTCQDNKCTEPEGPKKTPKIWVGIWGAFDYSFLPSADDVCKLSGTREGQLPINDKNYYCVQDGNDYPFRQIPQQNNPRNGENAAILPGTSDKVSGGGAFGNIRIMASLDYGLTNNWMVGARLGYVFNNYPGQAAKDDGKTFAPIHLELRGTYYFGKDGYTAKLAPYAFAGGGVSTFDAHVKVTVVEQEGGPGAGGPKTQKEVDAWNISGPGFLVFGGGARFALNHRMALSGGLRLNLAFGQSFMPSIGPELGFLVGF</sequence>
<name>A0A0K1QG12_9BACT</name>
<evidence type="ECO:0008006" key="4">
    <source>
        <dbReference type="Google" id="ProtNLM"/>
    </source>
</evidence>
<evidence type="ECO:0000313" key="2">
    <source>
        <dbReference type="EMBL" id="AKV04663.1"/>
    </source>
</evidence>
<accession>A0A0K1QG12</accession>
<reference evidence="2 3" key="1">
    <citation type="submission" date="2015-08" db="EMBL/GenBank/DDBJ databases">
        <authorList>
            <person name="Babu N.S."/>
            <person name="Beckwith C.J."/>
            <person name="Beseler K.G."/>
            <person name="Brison A."/>
            <person name="Carone J.V."/>
            <person name="Caskin T.P."/>
            <person name="Diamond M."/>
            <person name="Durham M.E."/>
            <person name="Foxe J.M."/>
            <person name="Go M."/>
            <person name="Henderson B.A."/>
            <person name="Jones I.B."/>
            <person name="McGettigan J.A."/>
            <person name="Micheletti S.J."/>
            <person name="Nasrallah M.E."/>
            <person name="Ortiz D."/>
            <person name="Piller C.R."/>
            <person name="Privatt S.R."/>
            <person name="Schneider S.L."/>
            <person name="Sharp S."/>
            <person name="Smith T.C."/>
            <person name="Stanton J.D."/>
            <person name="Ullery H.E."/>
            <person name="Wilson R.J."/>
            <person name="Serrano M.G."/>
            <person name="Buck G."/>
            <person name="Lee V."/>
            <person name="Wang Y."/>
            <person name="Carvalho R."/>
            <person name="Voegtly L."/>
            <person name="Shi R."/>
            <person name="Duckworth R."/>
            <person name="Johnson A."/>
            <person name="Loviza R."/>
            <person name="Walstead R."/>
            <person name="Shah Z."/>
            <person name="Kiflezghi M."/>
            <person name="Wade K."/>
            <person name="Ball S.L."/>
            <person name="Bradley K.W."/>
            <person name="Asai D.J."/>
            <person name="Bowman C.A."/>
            <person name="Russell D.A."/>
            <person name="Pope W.H."/>
            <person name="Jacobs-Sera D."/>
            <person name="Hendrix R.W."/>
            <person name="Hatfull G.F."/>
        </authorList>
    </citation>
    <scope>NUCLEOTIDE SEQUENCE [LARGE SCALE GENOMIC DNA]</scope>
    <source>
        <strain evidence="2 3">DSM 27648</strain>
    </source>
</reference>
<evidence type="ECO:0000256" key="1">
    <source>
        <dbReference type="SAM" id="MobiDB-lite"/>
    </source>
</evidence>
<dbReference type="Gene3D" id="2.40.160.20">
    <property type="match status" value="1"/>
</dbReference>
<dbReference type="KEGG" id="llu:AKJ09_11326"/>
<dbReference type="EMBL" id="CP012333">
    <property type="protein sequence ID" value="AKV04663.1"/>
    <property type="molecule type" value="Genomic_DNA"/>
</dbReference>
<feature type="compositionally biased region" description="Gly residues" evidence="1">
    <location>
        <begin position="160"/>
        <end position="170"/>
    </location>
</feature>
<organism evidence="2 3">
    <name type="scientific">Labilithrix luteola</name>
    <dbReference type="NCBI Taxonomy" id="1391654"/>
    <lineage>
        <taxon>Bacteria</taxon>
        <taxon>Pseudomonadati</taxon>
        <taxon>Myxococcota</taxon>
        <taxon>Polyangia</taxon>
        <taxon>Polyangiales</taxon>
        <taxon>Labilitrichaceae</taxon>
        <taxon>Labilithrix</taxon>
    </lineage>
</organism>
<proteinExistence type="predicted"/>
<protein>
    <recommendedName>
        <fullName evidence="4">Outer membrane protein beta-barrel domain-containing protein</fullName>
    </recommendedName>
</protein>